<dbReference type="CDD" id="cd18793">
    <property type="entry name" value="SF2_C_SNF"/>
    <property type="match status" value="1"/>
</dbReference>
<evidence type="ECO:0000256" key="1">
    <source>
        <dbReference type="ARBA" id="ARBA00022801"/>
    </source>
</evidence>
<dbReference type="PROSITE" id="PS51194">
    <property type="entry name" value="HELICASE_CTER"/>
    <property type="match status" value="1"/>
</dbReference>
<dbReference type="InterPro" id="IPR000330">
    <property type="entry name" value="SNF2_N"/>
</dbReference>
<dbReference type="InterPro" id="IPR001650">
    <property type="entry name" value="Helicase_C-like"/>
</dbReference>
<dbReference type="PANTHER" id="PTHR10799">
    <property type="entry name" value="SNF2/RAD54 HELICASE FAMILY"/>
    <property type="match status" value="1"/>
</dbReference>
<evidence type="ECO:0000313" key="4">
    <source>
        <dbReference type="EMBL" id="MBO3664997.1"/>
    </source>
</evidence>
<sequence>MPFELTPEDLPRILPAWMVQHGAHLAEQGVARITQRYEMGGVTSFEGRVGRWTVFIDVGERNGVSIDCDECGSDGCVHAAAILHLIAHGATSGAALPKPAAAPIEPWRRLLEKALDAEEEPAEVALLVGLERTRTGEWAHIRPAIKGSRGTWIRTGIGWHDLEAAGSETVARRALGEIASMHDQARPASRWGYYDRAPQWIRLDELPSRALWNVLLELREAGVQLVADTKAQQEVALRAEPATHYLQLAHHDEALHVQPVIDLDAPQAQILPIGRPVAAMAIADDERVRELVPLREPLAEAFTRLMQGEPFTVPDGAVADFEREYLPKLRRIAPLRSDGSYEIPAPPRPTLVLTLAQADNRATLSWRFDYPDASGIRTPSEERGIADAVEQAAGEHAGLLGARVGTTFGAAMLTKDETVEFRAMVLPALRAVDGLRVDETDELPEYRFAADPPVVHVSTQPNGNDWFDLEVSVEVGGEAVPFGMLLTALVARDRYVVLPSGTVFALNTTQFDPLRELLDEARALQDRPTGPLRISRWQADLWEEIVGIGLVQAQANDWLERMRGLTETEQLAPVDLPPGFRAELRDYQRTGLAWLDFLRRNRLGGILADDMGLGKTVQVLAALARAQAESPGERYLVVAPTSVVSNWVSEARRFAPELPAVAIEETSGKRGSTLATQIEGAALVVTSYALFRLDFDEYQAAGFQVLVLDEAQQIKNHRAQTHRCARLLEVPSKFAITGTPLENNLLELWALVSLTAPGLLGGERTFTDQYRKPIERERSAERLHRLRRRLKPFMLRRTKEQVAGDLPEKTEQLLEVELHPAHKHAYALRLQHERQKVLGLLDDVDSNRMEILRSLTTLRMLALDPELVGDGHAPSAKLEKLGELLDEIVGDGHSVLVFSQFTQFLGRAAAVAEKRGIPFAYLDGSVSMSARRAMIDRFTSGEVPVFFISLKAGGFGLNLTQADYCILLDPWWNPAAEAQATDRAHRIGQTRPVVVYRLISRGTIEAKVVAMQEKKSRLFRDVLAGDDPSAIGALDATDFRGLIE</sequence>
<dbReference type="GO" id="GO:0004386">
    <property type="term" value="F:helicase activity"/>
    <property type="evidence" value="ECO:0007669"/>
    <property type="project" value="UniProtKB-KW"/>
</dbReference>
<evidence type="ECO:0000259" key="2">
    <source>
        <dbReference type="PROSITE" id="PS51192"/>
    </source>
</evidence>
<dbReference type="Proteomes" id="UP000680132">
    <property type="component" value="Unassembled WGS sequence"/>
</dbReference>
<dbReference type="AlphaFoldDB" id="A0A939TYR9"/>
<feature type="domain" description="Helicase C-terminal" evidence="3">
    <location>
        <begin position="880"/>
        <end position="1035"/>
    </location>
</feature>
<protein>
    <submittedName>
        <fullName evidence="4">DEAD/DEAH box helicase</fullName>
    </submittedName>
</protein>
<dbReference type="EMBL" id="JAGFOA010000008">
    <property type="protein sequence ID" value="MBO3664997.1"/>
    <property type="molecule type" value="Genomic_DNA"/>
</dbReference>
<dbReference type="InterPro" id="IPR014001">
    <property type="entry name" value="Helicase_ATP-bd"/>
</dbReference>
<dbReference type="InterPro" id="IPR038718">
    <property type="entry name" value="SNF2-like_sf"/>
</dbReference>
<dbReference type="GO" id="GO:0016787">
    <property type="term" value="F:hydrolase activity"/>
    <property type="evidence" value="ECO:0007669"/>
    <property type="project" value="UniProtKB-KW"/>
</dbReference>
<feature type="domain" description="Helicase ATP-binding" evidence="2">
    <location>
        <begin position="596"/>
        <end position="758"/>
    </location>
</feature>
<dbReference type="InterPro" id="IPR027417">
    <property type="entry name" value="P-loop_NTPase"/>
</dbReference>
<dbReference type="SMART" id="SM00490">
    <property type="entry name" value="HELICc"/>
    <property type="match status" value="1"/>
</dbReference>
<dbReference type="SMART" id="SM00487">
    <property type="entry name" value="DEXDc"/>
    <property type="match status" value="1"/>
</dbReference>
<accession>A0A939TYR9</accession>
<gene>
    <name evidence="4" type="ORF">J5V96_15980</name>
</gene>
<dbReference type="Gene3D" id="3.40.50.10810">
    <property type="entry name" value="Tandem AAA-ATPase domain"/>
    <property type="match status" value="1"/>
</dbReference>
<name>A0A939TYR9_9MICO</name>
<dbReference type="PROSITE" id="PS51192">
    <property type="entry name" value="HELICASE_ATP_BIND_1"/>
    <property type="match status" value="1"/>
</dbReference>
<keyword evidence="5" id="KW-1185">Reference proteome</keyword>
<proteinExistence type="predicted"/>
<dbReference type="Pfam" id="PF00271">
    <property type="entry name" value="Helicase_C"/>
    <property type="match status" value="1"/>
</dbReference>
<keyword evidence="4" id="KW-0547">Nucleotide-binding</keyword>
<dbReference type="GO" id="GO:0005524">
    <property type="term" value="F:ATP binding"/>
    <property type="evidence" value="ECO:0007669"/>
    <property type="project" value="InterPro"/>
</dbReference>
<keyword evidence="1" id="KW-0378">Hydrolase</keyword>
<dbReference type="RefSeq" id="WP_208505298.1">
    <property type="nucleotide sequence ID" value="NZ_JAGFOA010000008.1"/>
</dbReference>
<dbReference type="InterPro" id="IPR049730">
    <property type="entry name" value="SNF2/RAD54-like_C"/>
</dbReference>
<comment type="caution">
    <text evidence="4">The sequence shown here is derived from an EMBL/GenBank/DDBJ whole genome shotgun (WGS) entry which is preliminary data.</text>
</comment>
<dbReference type="Pfam" id="PF08455">
    <property type="entry name" value="SNF2_assoc"/>
    <property type="match status" value="1"/>
</dbReference>
<reference evidence="4" key="1">
    <citation type="submission" date="2021-03" db="EMBL/GenBank/DDBJ databases">
        <title>Microbacterium sp. nov., a novel actinobacterium isolated from cow dung.</title>
        <authorList>
            <person name="Zhang L."/>
        </authorList>
    </citation>
    <scope>NUCLEOTIDE SEQUENCE</scope>
    <source>
        <strain evidence="4">NEAU-LLB</strain>
    </source>
</reference>
<evidence type="ECO:0000313" key="5">
    <source>
        <dbReference type="Proteomes" id="UP000680132"/>
    </source>
</evidence>
<keyword evidence="4" id="KW-0067">ATP-binding</keyword>
<organism evidence="4 5">
    <name type="scientific">Microbacterium stercoris</name>
    <dbReference type="NCBI Taxonomy" id="2820289"/>
    <lineage>
        <taxon>Bacteria</taxon>
        <taxon>Bacillati</taxon>
        <taxon>Actinomycetota</taxon>
        <taxon>Actinomycetes</taxon>
        <taxon>Micrococcales</taxon>
        <taxon>Microbacteriaceae</taxon>
        <taxon>Microbacterium</taxon>
    </lineage>
</organism>
<dbReference type="SUPFAM" id="SSF52540">
    <property type="entry name" value="P-loop containing nucleoside triphosphate hydrolases"/>
    <property type="match status" value="2"/>
</dbReference>
<dbReference type="InterPro" id="IPR013663">
    <property type="entry name" value="Helicase_SWF/SNF/SWI_bac"/>
</dbReference>
<evidence type="ECO:0000259" key="3">
    <source>
        <dbReference type="PROSITE" id="PS51194"/>
    </source>
</evidence>
<dbReference type="Pfam" id="PF00176">
    <property type="entry name" value="SNF2-rel_dom"/>
    <property type="match status" value="1"/>
</dbReference>
<dbReference type="Gene3D" id="3.40.50.300">
    <property type="entry name" value="P-loop containing nucleotide triphosphate hydrolases"/>
    <property type="match status" value="1"/>
</dbReference>
<keyword evidence="4" id="KW-0347">Helicase</keyword>